<keyword evidence="2" id="KW-1185">Reference proteome</keyword>
<evidence type="ECO:0000313" key="2">
    <source>
        <dbReference type="Proteomes" id="UP000547444"/>
    </source>
</evidence>
<gene>
    <name evidence="1" type="ORF">FHU31_005909</name>
</gene>
<comment type="caution">
    <text evidence="1">The sequence shown here is derived from an EMBL/GenBank/DDBJ whole genome shotgun (WGS) entry which is preliminary data.</text>
</comment>
<dbReference type="InterPro" id="IPR056928">
    <property type="entry name" value="Gp77-like"/>
</dbReference>
<dbReference type="Proteomes" id="UP000547444">
    <property type="component" value="Unassembled WGS sequence"/>
</dbReference>
<name>A0A7X5U5L9_9MYCO</name>
<organism evidence="1 2">
    <name type="scientific">Mycolicibacterium fluoranthenivorans</name>
    <dbReference type="NCBI Taxonomy" id="258505"/>
    <lineage>
        <taxon>Bacteria</taxon>
        <taxon>Bacillati</taxon>
        <taxon>Actinomycetota</taxon>
        <taxon>Actinomycetes</taxon>
        <taxon>Mycobacteriales</taxon>
        <taxon>Mycobacteriaceae</taxon>
        <taxon>Mycolicibacterium</taxon>
    </lineage>
</organism>
<accession>A0A7X5U5L9</accession>
<dbReference type="EMBL" id="JAANOW010000005">
    <property type="protein sequence ID" value="NIH98885.1"/>
    <property type="molecule type" value="Genomic_DNA"/>
</dbReference>
<proteinExistence type="predicted"/>
<dbReference type="Pfam" id="PF23148">
    <property type="entry name" value="Gp77"/>
    <property type="match status" value="1"/>
</dbReference>
<evidence type="ECO:0000313" key="1">
    <source>
        <dbReference type="EMBL" id="NIH98885.1"/>
    </source>
</evidence>
<reference evidence="1 2" key="1">
    <citation type="submission" date="2020-03" db="EMBL/GenBank/DDBJ databases">
        <title>Sequencing the genomes of 1000 actinobacteria strains.</title>
        <authorList>
            <person name="Klenk H.-P."/>
        </authorList>
    </citation>
    <scope>NUCLEOTIDE SEQUENCE [LARGE SCALE GENOMIC DNA]</scope>
    <source>
        <strain evidence="1 2">DSM 44556</strain>
    </source>
</reference>
<protein>
    <submittedName>
        <fullName evidence="1">Uncharacterized protein</fullName>
    </submittedName>
</protein>
<dbReference type="RefSeq" id="WP_167164562.1">
    <property type="nucleotide sequence ID" value="NZ_JAANOW010000005.1"/>
</dbReference>
<dbReference type="AlphaFoldDB" id="A0A7X5U5L9"/>
<sequence length="354" mass="36900">MAVGFGVKGLGALDGEELDTHVGAAFDLVTNPGDCIIAPIAFSAADLALGPFKLVDLDLGDLSRKVMYGDIEMTSLGIIPWGTVPVQAWTEVFALLDSPGGKQRIYGAVGGGGPSKRFVRVGAATYTGVDSVGPLVTGQGTGTAMTISATASPADRLVGVFGTRSGIAGFSGAQQRYLDNTGIALGICDSAGTGSPQNITATRQKSGDWGGIVVPLYAADTVASCPPMAFDVGFGPAIAHREPRLGGLRRQVFDVPLDSYTEVVDTADPKTPDDITPLTLNWETFLGKTFDRIKDARIDAGGLDILDSWFTDIDTTVMVGGGSAGGDSYTIKYHIDTWGGESYTRSLRLPVKNL</sequence>